<organism evidence="3 4">
    <name type="scientific">Nonomuraea monospora</name>
    <dbReference type="NCBI Taxonomy" id="568818"/>
    <lineage>
        <taxon>Bacteria</taxon>
        <taxon>Bacillati</taxon>
        <taxon>Actinomycetota</taxon>
        <taxon>Actinomycetes</taxon>
        <taxon>Streptosporangiales</taxon>
        <taxon>Streptosporangiaceae</taxon>
        <taxon>Nonomuraea</taxon>
    </lineage>
</organism>
<dbReference type="RefSeq" id="WP_344490032.1">
    <property type="nucleotide sequence ID" value="NZ_BAAAQX010000035.1"/>
</dbReference>
<proteinExistence type="predicted"/>
<reference evidence="4" key="1">
    <citation type="journal article" date="2019" name="Int. J. Syst. Evol. Microbiol.">
        <title>The Global Catalogue of Microorganisms (GCM) 10K type strain sequencing project: providing services to taxonomists for standard genome sequencing and annotation.</title>
        <authorList>
            <consortium name="The Broad Institute Genomics Platform"/>
            <consortium name="The Broad Institute Genome Sequencing Center for Infectious Disease"/>
            <person name="Wu L."/>
            <person name="Ma J."/>
        </authorList>
    </citation>
    <scope>NUCLEOTIDE SEQUENCE [LARGE SCALE GENOMIC DNA]</scope>
    <source>
        <strain evidence="4">JCM 16114</strain>
    </source>
</reference>
<accession>A0ABP5PQ59</accession>
<evidence type="ECO:0000259" key="2">
    <source>
        <dbReference type="Pfam" id="PF21537"/>
    </source>
</evidence>
<feature type="domain" description="DUF1980" evidence="2">
    <location>
        <begin position="127"/>
        <end position="206"/>
    </location>
</feature>
<evidence type="ECO:0000313" key="4">
    <source>
        <dbReference type="Proteomes" id="UP001499843"/>
    </source>
</evidence>
<evidence type="ECO:0000256" key="1">
    <source>
        <dbReference type="SAM" id="Phobius"/>
    </source>
</evidence>
<comment type="caution">
    <text evidence="3">The sequence shown here is derived from an EMBL/GenBank/DDBJ whole genome shotgun (WGS) entry which is preliminary data.</text>
</comment>
<gene>
    <name evidence="3" type="ORF">GCM10009850_092390</name>
</gene>
<dbReference type="EMBL" id="BAAAQX010000035">
    <property type="protein sequence ID" value="GAA2213776.1"/>
    <property type="molecule type" value="Genomic_DNA"/>
</dbReference>
<feature type="transmembrane region" description="Helical" evidence="1">
    <location>
        <begin position="38"/>
        <end position="56"/>
    </location>
</feature>
<evidence type="ECO:0000313" key="3">
    <source>
        <dbReference type="EMBL" id="GAA2213776.1"/>
    </source>
</evidence>
<keyword evidence="4" id="KW-1185">Reference proteome</keyword>
<name>A0ABP5PQ59_9ACTN</name>
<dbReference type="InterPro" id="IPR048447">
    <property type="entry name" value="DUF1980_C"/>
</dbReference>
<sequence length="209" mass="21784">MSGRSQASVLLVLGATLLAVSAFSSMYANYVRPGYRPALVVTGVALVLLAIPAFLGRGRAPRVAWLLVVPVFAIVVVVPPPLGSYAARNGVTAPPPAAGYTAALGEGVAELTLGEFTGRAMAGRSLAGRRVSLTGFVVHVPGGWYVARMRMACCAADAFVLEVAVEGAAAPREDQWVRVTGTWVPRDEPAIGVDEVVPVAAPEEPYELM</sequence>
<keyword evidence="1" id="KW-1133">Transmembrane helix</keyword>
<dbReference type="Proteomes" id="UP001499843">
    <property type="component" value="Unassembled WGS sequence"/>
</dbReference>
<feature type="transmembrane region" description="Helical" evidence="1">
    <location>
        <begin position="63"/>
        <end position="82"/>
    </location>
</feature>
<keyword evidence="1" id="KW-0812">Transmembrane</keyword>
<dbReference type="NCBIfam" id="TIGR03943">
    <property type="entry name" value="TIGR03943 family putative permease subunit"/>
    <property type="match status" value="1"/>
</dbReference>
<protein>
    <submittedName>
        <fullName evidence="3">TIGR03943 family protein</fullName>
    </submittedName>
</protein>
<keyword evidence="1" id="KW-0472">Membrane</keyword>
<dbReference type="InterPro" id="IPR015402">
    <property type="entry name" value="DUF1980"/>
</dbReference>
<dbReference type="Pfam" id="PF21537">
    <property type="entry name" value="DUF1980_C"/>
    <property type="match status" value="1"/>
</dbReference>